<keyword evidence="2 4" id="KW-0238">DNA-binding</keyword>
<dbReference type="AlphaFoldDB" id="A0A562EP35"/>
<evidence type="ECO:0000259" key="5">
    <source>
        <dbReference type="PROSITE" id="PS50977"/>
    </source>
</evidence>
<accession>A0A562EP35</accession>
<evidence type="ECO:0000313" key="7">
    <source>
        <dbReference type="Proteomes" id="UP000317573"/>
    </source>
</evidence>
<name>A0A562EP35_RHORH</name>
<dbReference type="Gene3D" id="1.10.357.10">
    <property type="entry name" value="Tetracycline Repressor, domain 2"/>
    <property type="match status" value="1"/>
</dbReference>
<reference evidence="6 7" key="1">
    <citation type="submission" date="2019-07" db="EMBL/GenBank/DDBJ databases">
        <title>Genome sequencing of lignin-degrading bacterial isolates.</title>
        <authorList>
            <person name="Gladden J."/>
        </authorList>
    </citation>
    <scope>NUCLEOTIDE SEQUENCE [LARGE SCALE GENOMIC DNA]</scope>
    <source>
        <strain evidence="6 7">J45</strain>
    </source>
</reference>
<protein>
    <submittedName>
        <fullName evidence="6">TetR family transcriptional regulator</fullName>
    </submittedName>
</protein>
<evidence type="ECO:0000313" key="6">
    <source>
        <dbReference type="EMBL" id="TWH23498.1"/>
    </source>
</evidence>
<dbReference type="InterPro" id="IPR009057">
    <property type="entry name" value="Homeodomain-like_sf"/>
</dbReference>
<dbReference type="RefSeq" id="WP_145691075.1">
    <property type="nucleotide sequence ID" value="NZ_VLJT01000009.1"/>
</dbReference>
<evidence type="ECO:0000256" key="4">
    <source>
        <dbReference type="PROSITE-ProRule" id="PRU00335"/>
    </source>
</evidence>
<evidence type="ECO:0000256" key="2">
    <source>
        <dbReference type="ARBA" id="ARBA00023125"/>
    </source>
</evidence>
<keyword evidence="3" id="KW-0804">Transcription</keyword>
<dbReference type="Proteomes" id="UP000317573">
    <property type="component" value="Unassembled WGS sequence"/>
</dbReference>
<dbReference type="PANTHER" id="PTHR47506">
    <property type="entry name" value="TRANSCRIPTIONAL REGULATORY PROTEIN"/>
    <property type="match status" value="1"/>
</dbReference>
<dbReference type="Pfam" id="PF00440">
    <property type="entry name" value="TetR_N"/>
    <property type="match status" value="1"/>
</dbReference>
<dbReference type="InterPro" id="IPR036271">
    <property type="entry name" value="Tet_transcr_reg_TetR-rel_C_sf"/>
</dbReference>
<dbReference type="PANTHER" id="PTHR47506:SF1">
    <property type="entry name" value="HTH-TYPE TRANSCRIPTIONAL REGULATOR YJDC"/>
    <property type="match status" value="1"/>
</dbReference>
<dbReference type="InterPro" id="IPR001647">
    <property type="entry name" value="HTH_TetR"/>
</dbReference>
<sequence length="209" mass="23322">MSEATKQVRGEALREKLVDIAAELFYANGVRAVGVDEVVRRAGVAKASLYRWFPSKDDLVLAVLQRRDDDFWAKWDSTAAQHPDPREQLDAQLAWIQDLAMRTDYRGCAFVNTAAEFDGDESQHIRNRCLDHEEELRRRLRALTGELGGPHRDRLADRLHISIVGALAVGGLYRVNGPAAELRALAADLLSAYLPADCRPARDVGAHPR</sequence>
<keyword evidence="1" id="KW-0805">Transcription regulation</keyword>
<dbReference type="EMBL" id="VLJT01000009">
    <property type="protein sequence ID" value="TWH23498.1"/>
    <property type="molecule type" value="Genomic_DNA"/>
</dbReference>
<dbReference type="PROSITE" id="PS50977">
    <property type="entry name" value="HTH_TETR_2"/>
    <property type="match status" value="1"/>
</dbReference>
<evidence type="ECO:0000256" key="1">
    <source>
        <dbReference type="ARBA" id="ARBA00023015"/>
    </source>
</evidence>
<comment type="caution">
    <text evidence="6">The sequence shown here is derived from an EMBL/GenBank/DDBJ whole genome shotgun (WGS) entry which is preliminary data.</text>
</comment>
<feature type="domain" description="HTH tetR-type" evidence="5">
    <location>
        <begin position="11"/>
        <end position="71"/>
    </location>
</feature>
<dbReference type="GO" id="GO:0003677">
    <property type="term" value="F:DNA binding"/>
    <property type="evidence" value="ECO:0007669"/>
    <property type="project" value="UniProtKB-UniRule"/>
</dbReference>
<proteinExistence type="predicted"/>
<dbReference type="SUPFAM" id="SSF46689">
    <property type="entry name" value="Homeodomain-like"/>
    <property type="match status" value="1"/>
</dbReference>
<organism evidence="6 7">
    <name type="scientific">Rhodococcus rhodochrous J45</name>
    <dbReference type="NCBI Taxonomy" id="935266"/>
    <lineage>
        <taxon>Bacteria</taxon>
        <taxon>Bacillati</taxon>
        <taxon>Actinomycetota</taxon>
        <taxon>Actinomycetes</taxon>
        <taxon>Mycobacteriales</taxon>
        <taxon>Nocardiaceae</taxon>
        <taxon>Rhodococcus</taxon>
    </lineage>
</organism>
<dbReference type="PRINTS" id="PR00455">
    <property type="entry name" value="HTHTETR"/>
</dbReference>
<gene>
    <name evidence="6" type="ORF">L618_001200000450</name>
</gene>
<dbReference type="SUPFAM" id="SSF48498">
    <property type="entry name" value="Tetracyclin repressor-like, C-terminal domain"/>
    <property type="match status" value="1"/>
</dbReference>
<feature type="DNA-binding region" description="H-T-H motif" evidence="4">
    <location>
        <begin position="34"/>
        <end position="53"/>
    </location>
</feature>
<evidence type="ECO:0000256" key="3">
    <source>
        <dbReference type="ARBA" id="ARBA00023163"/>
    </source>
</evidence>